<proteinExistence type="predicted"/>
<reference evidence="1 2" key="1">
    <citation type="submission" date="2024-01" db="EMBL/GenBank/DDBJ databases">
        <title>Genome assemblies of Stephania.</title>
        <authorList>
            <person name="Yang L."/>
        </authorList>
    </citation>
    <scope>NUCLEOTIDE SEQUENCE [LARGE SCALE GENOMIC DNA]</scope>
    <source>
        <strain evidence="1">YNDBR</strain>
        <tissue evidence="1">Leaf</tissue>
    </source>
</reference>
<evidence type="ECO:0000313" key="2">
    <source>
        <dbReference type="Proteomes" id="UP001420932"/>
    </source>
</evidence>
<organism evidence="1 2">
    <name type="scientific">Stephania yunnanensis</name>
    <dbReference type="NCBI Taxonomy" id="152371"/>
    <lineage>
        <taxon>Eukaryota</taxon>
        <taxon>Viridiplantae</taxon>
        <taxon>Streptophyta</taxon>
        <taxon>Embryophyta</taxon>
        <taxon>Tracheophyta</taxon>
        <taxon>Spermatophyta</taxon>
        <taxon>Magnoliopsida</taxon>
        <taxon>Ranunculales</taxon>
        <taxon>Menispermaceae</taxon>
        <taxon>Menispermoideae</taxon>
        <taxon>Cissampelideae</taxon>
        <taxon>Stephania</taxon>
    </lineage>
</organism>
<name>A0AAP0P2D9_9MAGN</name>
<dbReference type="AlphaFoldDB" id="A0AAP0P2D9"/>
<dbReference type="SUPFAM" id="SSF47576">
    <property type="entry name" value="Calponin-homology domain, CH-domain"/>
    <property type="match status" value="1"/>
</dbReference>
<dbReference type="Gene3D" id="1.10.418.10">
    <property type="entry name" value="Calponin-like domain"/>
    <property type="match status" value="1"/>
</dbReference>
<comment type="caution">
    <text evidence="1">The sequence shown here is derived from an EMBL/GenBank/DDBJ whole genome shotgun (WGS) entry which is preliminary data.</text>
</comment>
<dbReference type="InterPro" id="IPR036872">
    <property type="entry name" value="CH_dom_sf"/>
</dbReference>
<evidence type="ECO:0000313" key="1">
    <source>
        <dbReference type="EMBL" id="KAK9127868.1"/>
    </source>
</evidence>
<sequence>MWFLLFQVVESPGDSIIVPARANLSAYQYFENVRNFHVTMQGLGLPTFKASDLEHDTSLNILVRAALSNKKL</sequence>
<gene>
    <name evidence="1" type="ORF">Syun_016665</name>
</gene>
<dbReference type="Proteomes" id="UP001420932">
    <property type="component" value="Unassembled WGS sequence"/>
</dbReference>
<accession>A0AAP0P2D9</accession>
<dbReference type="EMBL" id="JBBNAF010000007">
    <property type="protein sequence ID" value="KAK9127868.1"/>
    <property type="molecule type" value="Genomic_DNA"/>
</dbReference>
<protein>
    <submittedName>
        <fullName evidence="1">Uncharacterized protein</fullName>
    </submittedName>
</protein>
<keyword evidence="2" id="KW-1185">Reference proteome</keyword>